<keyword evidence="3" id="KW-1185">Reference proteome</keyword>
<evidence type="ECO:0000313" key="2">
    <source>
        <dbReference type="EMBL" id="VEU42815.1"/>
    </source>
</evidence>
<gene>
    <name evidence="2" type="ORF">PSNMU_V1.4_AUG-EV-PASAV3_0097700</name>
</gene>
<organism evidence="2 3">
    <name type="scientific">Pseudo-nitzschia multistriata</name>
    <dbReference type="NCBI Taxonomy" id="183589"/>
    <lineage>
        <taxon>Eukaryota</taxon>
        <taxon>Sar</taxon>
        <taxon>Stramenopiles</taxon>
        <taxon>Ochrophyta</taxon>
        <taxon>Bacillariophyta</taxon>
        <taxon>Bacillariophyceae</taxon>
        <taxon>Bacillariophycidae</taxon>
        <taxon>Bacillariales</taxon>
        <taxon>Bacillariaceae</taxon>
        <taxon>Pseudo-nitzschia</taxon>
    </lineage>
</organism>
<dbReference type="AlphaFoldDB" id="A0A448ZLD2"/>
<dbReference type="EMBL" id="CAACVS010000481">
    <property type="protein sequence ID" value="VEU42815.1"/>
    <property type="molecule type" value="Genomic_DNA"/>
</dbReference>
<reference evidence="2 3" key="1">
    <citation type="submission" date="2019-01" db="EMBL/GenBank/DDBJ databases">
        <authorList>
            <person name="Ferrante I. M."/>
        </authorList>
    </citation>
    <scope>NUCLEOTIDE SEQUENCE [LARGE SCALE GENOMIC DNA]</scope>
    <source>
        <strain evidence="2 3">B856</strain>
    </source>
</reference>
<keyword evidence="1" id="KW-0472">Membrane</keyword>
<feature type="transmembrane region" description="Helical" evidence="1">
    <location>
        <begin position="143"/>
        <end position="161"/>
    </location>
</feature>
<accession>A0A448ZLD2</accession>
<proteinExistence type="predicted"/>
<feature type="transmembrane region" description="Helical" evidence="1">
    <location>
        <begin position="12"/>
        <end position="33"/>
    </location>
</feature>
<dbReference type="Proteomes" id="UP000291116">
    <property type="component" value="Unassembled WGS sequence"/>
</dbReference>
<keyword evidence="1" id="KW-1133">Transmembrane helix</keyword>
<sequence>MLRCSTESTIPVVLICSIWWLFLVVVPASLLALKAALLGVSFLAAIVASLFGIIAPASLLAVEAPGTTGYILAVKAPRTNRSLPAEPAPRAPGSLPAVPAPGTTRSFLAVVAPRNRTFLAVETPRTLPVLAVETLGTLVVVRWNLTLFFVAVLRALFFVVVETPRAAGTLFLTVKAPRTNGTGTTLVAVIASRAVLEVARVFPFDPLLLVVFFSFFCDRFHASTPKGSKAATTEGVVAVFVFVEHFFGRYREARGGNGSGAGRGPFSTLDPGAVGGRVPRVLLRRGRLALVDGGAGPLVAAPFFHGLQGGHQLRLAALELIHHGVHLFRLVREDDSDQFLDLGAVFGPLLEDFRSRGCGGLGIHRPFVRTAVVGIRIVVVKVHFFTIA</sequence>
<name>A0A448ZLD2_9STRA</name>
<protein>
    <submittedName>
        <fullName evidence="2">Uncharacterized protein</fullName>
    </submittedName>
</protein>
<evidence type="ECO:0000313" key="3">
    <source>
        <dbReference type="Proteomes" id="UP000291116"/>
    </source>
</evidence>
<keyword evidence="1" id="KW-0812">Transmembrane</keyword>
<evidence type="ECO:0000256" key="1">
    <source>
        <dbReference type="SAM" id="Phobius"/>
    </source>
</evidence>
<feature type="transmembrane region" description="Helical" evidence="1">
    <location>
        <begin position="40"/>
        <end position="62"/>
    </location>
</feature>